<gene>
    <name evidence="1" type="ORF">EB796_014321</name>
</gene>
<name>A0A7J7JMR1_BUGNE</name>
<proteinExistence type="predicted"/>
<dbReference type="EMBL" id="VXIV02002102">
    <property type="protein sequence ID" value="KAF6027365.1"/>
    <property type="molecule type" value="Genomic_DNA"/>
</dbReference>
<protein>
    <submittedName>
        <fullName evidence="1">RALGAPA2</fullName>
    </submittedName>
</protein>
<organism evidence="1 2">
    <name type="scientific">Bugula neritina</name>
    <name type="common">Brown bryozoan</name>
    <name type="synonym">Sertularia neritina</name>
    <dbReference type="NCBI Taxonomy" id="10212"/>
    <lineage>
        <taxon>Eukaryota</taxon>
        <taxon>Metazoa</taxon>
        <taxon>Spiralia</taxon>
        <taxon>Lophotrochozoa</taxon>
        <taxon>Bryozoa</taxon>
        <taxon>Gymnolaemata</taxon>
        <taxon>Cheilostomatida</taxon>
        <taxon>Flustrina</taxon>
        <taxon>Buguloidea</taxon>
        <taxon>Bugulidae</taxon>
        <taxon>Bugula</taxon>
    </lineage>
</organism>
<accession>A0A7J7JMR1</accession>
<reference evidence="1" key="1">
    <citation type="submission" date="2020-06" db="EMBL/GenBank/DDBJ databases">
        <title>Draft genome of Bugula neritina, a colonial animal packing powerful symbionts and potential medicines.</title>
        <authorList>
            <person name="Rayko M."/>
        </authorList>
    </citation>
    <scope>NUCLEOTIDE SEQUENCE [LARGE SCALE GENOMIC DNA]</scope>
    <source>
        <strain evidence="1">Kwan_BN1</strain>
    </source>
</reference>
<dbReference type="OrthoDB" id="19311at2759"/>
<dbReference type="AlphaFoldDB" id="A0A7J7JMR1"/>
<dbReference type="Proteomes" id="UP000593567">
    <property type="component" value="Unassembled WGS sequence"/>
</dbReference>
<evidence type="ECO:0000313" key="1">
    <source>
        <dbReference type="EMBL" id="KAF6027365.1"/>
    </source>
</evidence>
<sequence length="111" mass="12734">MLGILGDVNGIKECKVHERVMEHLSDLQETLLKLSDNMNVSADNTSSQEPGEITSPIFYFFPICIKMLAKMCLRFDYLKLPPTHLTHFYNILHKTLTSTETEYNKVSVARQ</sequence>
<keyword evidence="2" id="KW-1185">Reference proteome</keyword>
<comment type="caution">
    <text evidence="1">The sequence shown here is derived from an EMBL/GenBank/DDBJ whole genome shotgun (WGS) entry which is preliminary data.</text>
</comment>
<evidence type="ECO:0000313" key="2">
    <source>
        <dbReference type="Proteomes" id="UP000593567"/>
    </source>
</evidence>